<keyword evidence="3 11" id="KW-0479">Metal-binding</keyword>
<evidence type="ECO:0000313" key="14">
    <source>
        <dbReference type="Proteomes" id="UP000013893"/>
    </source>
</evidence>
<keyword evidence="8 11" id="KW-0067">ATP-binding</keyword>
<comment type="catalytic activity">
    <reaction evidence="11">
        <text>ATP + H2O = ADP + phosphate + H(+)</text>
        <dbReference type="Rhea" id="RHEA:13065"/>
        <dbReference type="ChEBI" id="CHEBI:15377"/>
        <dbReference type="ChEBI" id="CHEBI:15378"/>
        <dbReference type="ChEBI" id="CHEBI:30616"/>
        <dbReference type="ChEBI" id="CHEBI:43474"/>
        <dbReference type="ChEBI" id="CHEBI:456216"/>
        <dbReference type="EC" id="5.6.2.4"/>
    </reaction>
</comment>
<keyword evidence="7 11" id="KW-0862">Zinc</keyword>
<accession>R4PN92</accession>
<dbReference type="Proteomes" id="UP000013893">
    <property type="component" value="Chromosome"/>
</dbReference>
<keyword evidence="5 11" id="KW-0378">Hydrolase</keyword>
<dbReference type="GO" id="GO:0043138">
    <property type="term" value="F:3'-5' DNA helicase activity"/>
    <property type="evidence" value="ECO:0007669"/>
    <property type="project" value="UniProtKB-EC"/>
</dbReference>
<dbReference type="EMBL" id="CP005957">
    <property type="protein sequence ID" value="AGL62414.1"/>
    <property type="molecule type" value="Genomic_DNA"/>
</dbReference>
<dbReference type="PATRIC" id="fig|1332188.3.peg.700"/>
<dbReference type="InterPro" id="IPR041222">
    <property type="entry name" value="PriA_3primeBD"/>
</dbReference>
<dbReference type="GO" id="GO:1990077">
    <property type="term" value="C:primosome complex"/>
    <property type="evidence" value="ECO:0007669"/>
    <property type="project" value="UniProtKB-UniRule"/>
</dbReference>
<evidence type="ECO:0000256" key="8">
    <source>
        <dbReference type="ARBA" id="ARBA00022840"/>
    </source>
</evidence>
<keyword evidence="14" id="KW-1185">Reference proteome</keyword>
<comment type="function">
    <text evidence="11">Initiates the restart of stalled replication forks, which reloads the replicative helicase on sites other than the origin of replication. Recognizes and binds to abandoned replication forks and remodels them to uncover a helicase loading site. Promotes assembly of the primosome at these replication forks.</text>
</comment>
<feature type="binding site" evidence="11">
    <location>
        <position position="362"/>
    </location>
    <ligand>
        <name>Zn(2+)</name>
        <dbReference type="ChEBI" id="CHEBI:29105"/>
        <label>1</label>
    </ligand>
</feature>
<dbReference type="Pfam" id="PF18074">
    <property type="entry name" value="PriA_C"/>
    <property type="match status" value="1"/>
</dbReference>
<feature type="domain" description="Helicase ATP-binding" evidence="12">
    <location>
        <begin position="133"/>
        <end position="299"/>
    </location>
</feature>
<feature type="binding site" evidence="11">
    <location>
        <position position="365"/>
    </location>
    <ligand>
        <name>Zn(2+)</name>
        <dbReference type="ChEBI" id="CHEBI:29105"/>
        <label>1</label>
    </ligand>
</feature>
<reference evidence="13 14" key="1">
    <citation type="journal article" date="2013" name="Nat. Biotechnol.">
        <title>Genome sequences of rare, uncultured bacteria obtained by differential coverage binning of multiple metagenomes.</title>
        <authorList>
            <person name="Albertsen M."/>
            <person name="Hugenholtz P."/>
            <person name="Skarshewski A."/>
            <person name="Nielsen K.L."/>
            <person name="Tyson G.W."/>
            <person name="Nielsen P.H."/>
        </authorList>
    </citation>
    <scope>NUCLEOTIDE SEQUENCE [LARGE SCALE GENOMIC DNA]</scope>
    <source>
        <strain evidence="13">TM71</strain>
    </source>
</reference>
<dbReference type="OrthoDB" id="9759544at2"/>
<comment type="catalytic activity">
    <reaction evidence="11">
        <text>Couples ATP hydrolysis with the unwinding of duplex DNA by translocating in the 3'-5' direction.</text>
        <dbReference type="EC" id="5.6.2.4"/>
    </reaction>
</comment>
<evidence type="ECO:0000256" key="11">
    <source>
        <dbReference type="HAMAP-Rule" id="MF_00983"/>
    </source>
</evidence>
<dbReference type="PROSITE" id="PS51192">
    <property type="entry name" value="HELICASE_ATP_BIND_1"/>
    <property type="match status" value="1"/>
</dbReference>
<dbReference type="PANTHER" id="PTHR30580:SF0">
    <property type="entry name" value="PRIMOSOMAL PROTEIN N"/>
    <property type="match status" value="1"/>
</dbReference>
<evidence type="ECO:0000259" key="12">
    <source>
        <dbReference type="PROSITE" id="PS51192"/>
    </source>
</evidence>
<feature type="binding site" evidence="11">
    <location>
        <position position="389"/>
    </location>
    <ligand>
        <name>Zn(2+)</name>
        <dbReference type="ChEBI" id="CHEBI:29105"/>
        <label>2</label>
    </ligand>
</feature>
<feature type="binding site" evidence="11">
    <location>
        <position position="374"/>
    </location>
    <ligand>
        <name>Zn(2+)</name>
        <dbReference type="ChEBI" id="CHEBI:29105"/>
        <label>2</label>
    </ligand>
</feature>
<evidence type="ECO:0000256" key="6">
    <source>
        <dbReference type="ARBA" id="ARBA00022806"/>
    </source>
</evidence>
<dbReference type="InterPro" id="IPR005259">
    <property type="entry name" value="PriA"/>
</dbReference>
<dbReference type="GO" id="GO:0016887">
    <property type="term" value="F:ATP hydrolysis activity"/>
    <property type="evidence" value="ECO:0007669"/>
    <property type="project" value="RHEA"/>
</dbReference>
<dbReference type="GO" id="GO:0006269">
    <property type="term" value="P:DNA replication, synthesis of primer"/>
    <property type="evidence" value="ECO:0007669"/>
    <property type="project" value="UniProtKB-KW"/>
</dbReference>
<feature type="binding site" evidence="11">
    <location>
        <position position="405"/>
    </location>
    <ligand>
        <name>Zn(2+)</name>
        <dbReference type="ChEBI" id="CHEBI:29105"/>
        <label>1</label>
    </ligand>
</feature>
<dbReference type="Gene3D" id="3.40.50.300">
    <property type="entry name" value="P-loop containing nucleotide triphosphate hydrolases"/>
    <property type="match status" value="2"/>
</dbReference>
<dbReference type="SMART" id="SM00490">
    <property type="entry name" value="HELICc"/>
    <property type="match status" value="1"/>
</dbReference>
<evidence type="ECO:0000313" key="13">
    <source>
        <dbReference type="EMBL" id="AGL62414.1"/>
    </source>
</evidence>
<evidence type="ECO:0000256" key="1">
    <source>
        <dbReference type="ARBA" id="ARBA00022515"/>
    </source>
</evidence>
<evidence type="ECO:0000256" key="9">
    <source>
        <dbReference type="ARBA" id="ARBA00023125"/>
    </source>
</evidence>
<name>R4PN92_9BACT</name>
<keyword evidence="10 11" id="KW-0413">Isomerase</keyword>
<keyword evidence="6 11" id="KW-0347">Helicase</keyword>
<keyword evidence="2 11" id="KW-0235">DNA replication</keyword>
<dbReference type="SUPFAM" id="SSF52540">
    <property type="entry name" value="P-loop containing nucleoside triphosphate hydrolases"/>
    <property type="match status" value="1"/>
</dbReference>
<evidence type="ECO:0000256" key="2">
    <source>
        <dbReference type="ARBA" id="ARBA00022705"/>
    </source>
</evidence>
<dbReference type="AlphaFoldDB" id="R4PN92"/>
<protein>
    <recommendedName>
        <fullName evidence="11">Replication restart protein PriA</fullName>
    </recommendedName>
    <alternativeName>
        <fullName evidence="11">ATP-dependent DNA helicase PriA</fullName>
        <ecNumber evidence="11">5.6.2.4</ecNumber>
    </alternativeName>
    <alternativeName>
        <fullName evidence="11">DNA 3'-5' helicase PriA</fullName>
    </alternativeName>
</protein>
<dbReference type="InterPro" id="IPR011545">
    <property type="entry name" value="DEAD/DEAH_box_helicase_dom"/>
</dbReference>
<dbReference type="GO" id="GO:0003677">
    <property type="term" value="F:DNA binding"/>
    <property type="evidence" value="ECO:0007669"/>
    <property type="project" value="UniProtKB-UniRule"/>
</dbReference>
<dbReference type="InterPro" id="IPR001650">
    <property type="entry name" value="Helicase_C-like"/>
</dbReference>
<dbReference type="GO" id="GO:0006310">
    <property type="term" value="P:DNA recombination"/>
    <property type="evidence" value="ECO:0007669"/>
    <property type="project" value="InterPro"/>
</dbReference>
<dbReference type="GO" id="GO:0005524">
    <property type="term" value="F:ATP binding"/>
    <property type="evidence" value="ECO:0007669"/>
    <property type="project" value="UniProtKB-UniRule"/>
</dbReference>
<evidence type="ECO:0000256" key="3">
    <source>
        <dbReference type="ARBA" id="ARBA00022723"/>
    </source>
</evidence>
<dbReference type="GO" id="GO:0008270">
    <property type="term" value="F:zinc ion binding"/>
    <property type="evidence" value="ECO:0007669"/>
    <property type="project" value="UniProtKB-UniRule"/>
</dbReference>
<dbReference type="Pfam" id="PF00270">
    <property type="entry name" value="DEAD"/>
    <property type="match status" value="1"/>
</dbReference>
<dbReference type="Pfam" id="PF00271">
    <property type="entry name" value="Helicase_C"/>
    <property type="match status" value="1"/>
</dbReference>
<keyword evidence="9 11" id="KW-0238">DNA-binding</keyword>
<dbReference type="NCBIfam" id="TIGR00595">
    <property type="entry name" value="priA"/>
    <property type="match status" value="1"/>
</dbReference>
<proteinExistence type="inferred from homology"/>
<dbReference type="HOGENOM" id="CLU_013353_4_2_0"/>
<dbReference type="InterPro" id="IPR014001">
    <property type="entry name" value="Helicase_ATP-bd"/>
</dbReference>
<dbReference type="EC" id="5.6.2.4" evidence="11"/>
<feature type="binding site" evidence="11">
    <location>
        <position position="392"/>
    </location>
    <ligand>
        <name>Zn(2+)</name>
        <dbReference type="ChEBI" id="CHEBI:29105"/>
        <label>2</label>
    </ligand>
</feature>
<feature type="binding site" evidence="11">
    <location>
        <position position="371"/>
    </location>
    <ligand>
        <name>Zn(2+)</name>
        <dbReference type="ChEBI" id="CHEBI:29105"/>
        <label>2</label>
    </ligand>
</feature>
<evidence type="ECO:0000256" key="4">
    <source>
        <dbReference type="ARBA" id="ARBA00022741"/>
    </source>
</evidence>
<comment type="similarity">
    <text evidence="11">Belongs to the helicase family. PriA subfamily.</text>
</comment>
<dbReference type="RefSeq" id="WP_015641864.1">
    <property type="nucleotide sequence ID" value="NC_021219.1"/>
</dbReference>
<dbReference type="InterPro" id="IPR041236">
    <property type="entry name" value="PriA_C"/>
</dbReference>
<evidence type="ECO:0000256" key="7">
    <source>
        <dbReference type="ARBA" id="ARBA00022833"/>
    </source>
</evidence>
<comment type="subunit">
    <text evidence="11">Component of the replication restart primosome.</text>
</comment>
<feature type="binding site" evidence="11">
    <location>
        <position position="402"/>
    </location>
    <ligand>
        <name>Zn(2+)</name>
        <dbReference type="ChEBI" id="CHEBI:29105"/>
        <label>1</label>
    </ligand>
</feature>
<dbReference type="Gene3D" id="3.40.1440.60">
    <property type="entry name" value="PriA, 3(prime) DNA-binding domain"/>
    <property type="match status" value="1"/>
</dbReference>
<gene>
    <name evidence="11" type="primary">priA</name>
    <name evidence="13" type="ORF">L336_0712</name>
</gene>
<keyword evidence="4 11" id="KW-0547">Nucleotide-binding</keyword>
<dbReference type="STRING" id="1332188.L336_0712"/>
<organism evidence="13 14">
    <name type="scientific">Candidatus Saccharimonas aalborgensis</name>
    <dbReference type="NCBI Taxonomy" id="1332188"/>
    <lineage>
        <taxon>Bacteria</taxon>
        <taxon>Candidatus Saccharimonadota</taxon>
        <taxon>Candidatus Saccharimonadia</taxon>
        <taxon>Candidatus Saccharimonadales</taxon>
        <taxon>Candidatus Saccharimonadaceae</taxon>
        <taxon>Candidatus Saccharimonas</taxon>
    </lineage>
</organism>
<evidence type="ECO:0000256" key="5">
    <source>
        <dbReference type="ARBA" id="ARBA00022801"/>
    </source>
</evidence>
<dbReference type="SMART" id="SM00487">
    <property type="entry name" value="DEXDc"/>
    <property type="match status" value="1"/>
</dbReference>
<dbReference type="KEGG" id="saal:L336_0712"/>
<dbReference type="GO" id="GO:0006270">
    <property type="term" value="P:DNA replication initiation"/>
    <property type="evidence" value="ECO:0007669"/>
    <property type="project" value="TreeGrafter"/>
</dbReference>
<evidence type="ECO:0000256" key="10">
    <source>
        <dbReference type="ARBA" id="ARBA00023235"/>
    </source>
</evidence>
<dbReference type="HAMAP" id="MF_00983">
    <property type="entry name" value="PriA"/>
    <property type="match status" value="1"/>
</dbReference>
<comment type="cofactor">
    <cofactor evidence="11">
        <name>Zn(2+)</name>
        <dbReference type="ChEBI" id="CHEBI:29105"/>
    </cofactor>
    <text evidence="11">Binds 2 zinc ions per subunit.</text>
</comment>
<dbReference type="PANTHER" id="PTHR30580">
    <property type="entry name" value="PRIMOSOMAL PROTEIN N"/>
    <property type="match status" value="1"/>
</dbReference>
<dbReference type="InterPro" id="IPR027417">
    <property type="entry name" value="P-loop_NTPase"/>
</dbReference>
<keyword evidence="1 11" id="KW-0639">Primosome</keyword>
<dbReference type="GO" id="GO:0006302">
    <property type="term" value="P:double-strand break repair"/>
    <property type="evidence" value="ECO:0007669"/>
    <property type="project" value="InterPro"/>
</dbReference>
<sequence length="645" mass="72109">MYYYEVAPVRIIRAKQACFTYHHDQILSIGQLVSVSVGKQILTGIIIRNVSRPNYETKVISSVLPLPPIPKQLIDTACWMSSYYATHLATVLQMVLPRGITKKRRISASRDLSFSRDRTHFLLNETQSLAVDTLNSIEVGTAILHGVTGSGKTAVYIEHAKHILLRGKSVIVLVPEIALTSQLLAEFQQHFPSIIVSHSQQTEAERHRVWQQVLDSLSPVIVIGPRSALFLPIKSIGAVIVDEAHEPSYKQDQAPRYSALRVASVLARAHEAHVIQGTATPLVSEYYLASMAHQPVLTMRERAVKKTLEPNIEVVDMTNKALFRRHRLFSDSLIQNLTETLAAGHQVLLFHNRRGSAAITLCEHCGWSALCPVCGTPLTLHADLHRLQCHVCGKNNRVPTACPSCHGAEIIHKGIGTKLIESEIAKLFPEKVIARFDGDTQLATTLEKRYQELYDGKIDIIIGTQVVAKGLDLPHLRTVGVIQADAGLSLPDYIASERTFQLISQVIGRVGRSAHKTSVILQSYQPDHPAIKLGITQNYQEFYQTTLSERRGRGFPPFTYLLKLTCIYKTERAAIRNSQQLANTVKNSFPHVAVLGPTPAFYERQYNSYRWQLLVQSKKRSTLLEIVSIVPPSHWQVDLDPYTLL</sequence>
<dbReference type="InterPro" id="IPR042115">
    <property type="entry name" value="PriA_3primeBD_sf"/>
</dbReference>
<dbReference type="Pfam" id="PF17764">
    <property type="entry name" value="PriA_3primeBD"/>
    <property type="match status" value="1"/>
</dbReference>